<sequence length="580" mass="57124">MSFVIATPDLVQSAAGDLAAIRSSLAEASTTVAGPTTGIAAAAQDEVSIAVASMFGNVGQEFQALSMQAQAFHQHFVSLVNASAGAYVAAEAANAGQVALGGGVFGNVEQSISGALSGAGSTFGQVGQSVGGTLIALGNGGLGAAVAGQIQADVNAVSSAIAGAPAGVSAAIQTGGQAISQAVGGFQAQLGALVTGGFPGLVNSAGVFGASIVGPYQALVTNTVTNLQAIANTFVSNPFPFLHQFVNNQVFYAQSIAGAIGTGIANLPAELANLPATIQAALQGLSTFNPGALLQQFINNQIGYAQTLITAPIAAARDLGTGLLGLPAAFQAAGQALLAGNFQGAVNAVAQGLENVVLPGFQEVFIPLADLGLPGEFPITPLGPLGDLAPIFAIPGQMAQNFTNLLPAGSIPALMAQNFTNLVDAFTNFGSSLNSADLGISFGLPLQLLFDGIGAPASALSALNSSAVAFVGALQTGNVSAALASVLDAPAAVANGFLNGQALLNLPPLTVNVGNLLVTTTTASLPLGGLFTPLSPVVSDVLGPLAGTQIGGIIPALLDFRSQLALAIALPSPVLPSFVF</sequence>
<protein>
    <submittedName>
        <fullName evidence="2">PE family protein</fullName>
    </submittedName>
</protein>
<evidence type="ECO:0000313" key="3">
    <source>
        <dbReference type="Proteomes" id="UP000467105"/>
    </source>
</evidence>
<organism evidence="2 3">
    <name type="scientific">Mycobacterium parmense</name>
    <dbReference type="NCBI Taxonomy" id="185642"/>
    <lineage>
        <taxon>Bacteria</taxon>
        <taxon>Bacillati</taxon>
        <taxon>Actinomycetota</taxon>
        <taxon>Actinomycetes</taxon>
        <taxon>Mycobacteriales</taxon>
        <taxon>Mycobacteriaceae</taxon>
        <taxon>Mycobacterium</taxon>
        <taxon>Mycobacterium simiae complex</taxon>
    </lineage>
</organism>
<name>A0A7I7YTC6_9MYCO</name>
<gene>
    <name evidence="2" type="primary">PE_1</name>
    <name evidence="2" type="ORF">MPRM_16650</name>
</gene>
<dbReference type="RefSeq" id="WP_161494238.1">
    <property type="nucleotide sequence ID" value="NZ_AP022614.1"/>
</dbReference>
<evidence type="ECO:0000313" key="2">
    <source>
        <dbReference type="EMBL" id="BBZ44384.1"/>
    </source>
</evidence>
<dbReference type="OrthoDB" id="4700616at2"/>
<dbReference type="InterPro" id="IPR038332">
    <property type="entry name" value="PPE_sf"/>
</dbReference>
<dbReference type="Gene3D" id="1.10.287.850">
    <property type="entry name" value="HP0062-like domain"/>
    <property type="match status" value="1"/>
</dbReference>
<dbReference type="SUPFAM" id="SSF140459">
    <property type="entry name" value="PE/PPE dimer-like"/>
    <property type="match status" value="1"/>
</dbReference>
<accession>A0A7I7YTC6</accession>
<dbReference type="InterPro" id="IPR000084">
    <property type="entry name" value="PE-PGRS_N"/>
</dbReference>
<proteinExistence type="predicted"/>
<dbReference type="AlphaFoldDB" id="A0A7I7YTC6"/>
<dbReference type="Pfam" id="PF00934">
    <property type="entry name" value="PE"/>
    <property type="match status" value="1"/>
</dbReference>
<reference evidence="2 3" key="1">
    <citation type="journal article" date="2019" name="Emerg. Microbes Infect.">
        <title>Comprehensive subspecies identification of 175 nontuberculous mycobacteria species based on 7547 genomic profiles.</title>
        <authorList>
            <person name="Matsumoto Y."/>
            <person name="Kinjo T."/>
            <person name="Motooka D."/>
            <person name="Nabeya D."/>
            <person name="Jung N."/>
            <person name="Uechi K."/>
            <person name="Horii T."/>
            <person name="Iida T."/>
            <person name="Fujita J."/>
            <person name="Nakamura S."/>
        </authorList>
    </citation>
    <scope>NUCLEOTIDE SEQUENCE [LARGE SCALE GENOMIC DNA]</scope>
    <source>
        <strain evidence="2 3">JCM 14742</strain>
    </source>
</reference>
<dbReference type="Proteomes" id="UP000467105">
    <property type="component" value="Chromosome"/>
</dbReference>
<keyword evidence="3" id="KW-1185">Reference proteome</keyword>
<feature type="domain" description="PE" evidence="1">
    <location>
        <begin position="4"/>
        <end position="94"/>
    </location>
</feature>
<evidence type="ECO:0000259" key="1">
    <source>
        <dbReference type="Pfam" id="PF00934"/>
    </source>
</evidence>
<dbReference type="EMBL" id="AP022614">
    <property type="protein sequence ID" value="BBZ44384.1"/>
    <property type="molecule type" value="Genomic_DNA"/>
</dbReference>